<sequence>MPQARPRAFNSRGCVAHSPLAVPTSPAALCMVQLQTNGSTPPASTFPDMPQAHQQLDGGVLWANPDPFNTDGPLPESTTRSACRPLQTVSFSVVQKKGYEFPARKSHIQAHGPGTRARRLHRTHAGVPSSSVLALSLSTATAAR</sequence>
<dbReference type="EMBL" id="MU275931">
    <property type="protein sequence ID" value="KAI0046221.1"/>
    <property type="molecule type" value="Genomic_DNA"/>
</dbReference>
<comment type="caution">
    <text evidence="1">The sequence shown here is derived from an EMBL/GenBank/DDBJ whole genome shotgun (WGS) entry which is preliminary data.</text>
</comment>
<keyword evidence="2" id="KW-1185">Reference proteome</keyword>
<name>A0ACB8RR70_9AGAM</name>
<reference evidence="1" key="2">
    <citation type="journal article" date="2022" name="New Phytol.">
        <title>Evolutionary transition to the ectomycorrhizal habit in the genomes of a hyperdiverse lineage of mushroom-forming fungi.</title>
        <authorList>
            <person name="Looney B."/>
            <person name="Miyauchi S."/>
            <person name="Morin E."/>
            <person name="Drula E."/>
            <person name="Courty P.E."/>
            <person name="Kohler A."/>
            <person name="Kuo A."/>
            <person name="LaButti K."/>
            <person name="Pangilinan J."/>
            <person name="Lipzen A."/>
            <person name="Riley R."/>
            <person name="Andreopoulos W."/>
            <person name="He G."/>
            <person name="Johnson J."/>
            <person name="Nolan M."/>
            <person name="Tritt A."/>
            <person name="Barry K.W."/>
            <person name="Grigoriev I.V."/>
            <person name="Nagy L.G."/>
            <person name="Hibbett D."/>
            <person name="Henrissat B."/>
            <person name="Matheny P.B."/>
            <person name="Labbe J."/>
            <person name="Martin F.M."/>
        </authorList>
    </citation>
    <scope>NUCLEOTIDE SEQUENCE</scope>
    <source>
        <strain evidence="1">FP105234-sp</strain>
    </source>
</reference>
<reference evidence="1" key="1">
    <citation type="submission" date="2021-02" db="EMBL/GenBank/DDBJ databases">
        <authorList>
            <consortium name="DOE Joint Genome Institute"/>
            <person name="Ahrendt S."/>
            <person name="Looney B.P."/>
            <person name="Miyauchi S."/>
            <person name="Morin E."/>
            <person name="Drula E."/>
            <person name="Courty P.E."/>
            <person name="Chicoki N."/>
            <person name="Fauchery L."/>
            <person name="Kohler A."/>
            <person name="Kuo A."/>
            <person name="Labutti K."/>
            <person name="Pangilinan J."/>
            <person name="Lipzen A."/>
            <person name="Riley R."/>
            <person name="Andreopoulos W."/>
            <person name="He G."/>
            <person name="Johnson J."/>
            <person name="Barry K.W."/>
            <person name="Grigoriev I.V."/>
            <person name="Nagy L."/>
            <person name="Hibbett D."/>
            <person name="Henrissat B."/>
            <person name="Matheny P.B."/>
            <person name="Labbe J."/>
            <person name="Martin F."/>
        </authorList>
    </citation>
    <scope>NUCLEOTIDE SEQUENCE</scope>
    <source>
        <strain evidence="1">FP105234-sp</strain>
    </source>
</reference>
<evidence type="ECO:0000313" key="2">
    <source>
        <dbReference type="Proteomes" id="UP000814033"/>
    </source>
</evidence>
<organism evidence="1 2">
    <name type="scientific">Auriscalpium vulgare</name>
    <dbReference type="NCBI Taxonomy" id="40419"/>
    <lineage>
        <taxon>Eukaryota</taxon>
        <taxon>Fungi</taxon>
        <taxon>Dikarya</taxon>
        <taxon>Basidiomycota</taxon>
        <taxon>Agaricomycotina</taxon>
        <taxon>Agaricomycetes</taxon>
        <taxon>Russulales</taxon>
        <taxon>Auriscalpiaceae</taxon>
        <taxon>Auriscalpium</taxon>
    </lineage>
</organism>
<dbReference type="Proteomes" id="UP000814033">
    <property type="component" value="Unassembled WGS sequence"/>
</dbReference>
<protein>
    <submittedName>
        <fullName evidence="1">Uncharacterized protein</fullName>
    </submittedName>
</protein>
<gene>
    <name evidence="1" type="ORF">FA95DRAFT_1411348</name>
</gene>
<evidence type="ECO:0000313" key="1">
    <source>
        <dbReference type="EMBL" id="KAI0046221.1"/>
    </source>
</evidence>
<proteinExistence type="predicted"/>
<accession>A0ACB8RR70</accession>